<protein>
    <recommendedName>
        <fullName evidence="3">RING-type E3 ubiquitin transferase</fullName>
        <ecNumber evidence="3">2.3.2.27</ecNumber>
    </recommendedName>
</protein>
<dbReference type="InterPro" id="IPR039398">
    <property type="entry name" value="Deltex_fam"/>
</dbReference>
<accession>A0A0V0R5H6</accession>
<dbReference type="GO" id="GO:0016567">
    <property type="term" value="P:protein ubiquitination"/>
    <property type="evidence" value="ECO:0007669"/>
    <property type="project" value="UniProtKB-UniPathway"/>
</dbReference>
<evidence type="ECO:0000313" key="7">
    <source>
        <dbReference type="EMBL" id="KRX09748.1"/>
    </source>
</evidence>
<dbReference type="InterPro" id="IPR039399">
    <property type="entry name" value="Deltex_C_sf"/>
</dbReference>
<keyword evidence="4" id="KW-0808">Transferase</keyword>
<dbReference type="GO" id="GO:0046872">
    <property type="term" value="F:metal ion binding"/>
    <property type="evidence" value="ECO:0007669"/>
    <property type="project" value="UniProtKB-KW"/>
</dbReference>
<dbReference type="Gene3D" id="3.30.390.130">
    <property type="match status" value="1"/>
</dbReference>
<dbReference type="GO" id="GO:0007219">
    <property type="term" value="P:Notch signaling pathway"/>
    <property type="evidence" value="ECO:0007669"/>
    <property type="project" value="InterPro"/>
</dbReference>
<evidence type="ECO:0000259" key="6">
    <source>
        <dbReference type="Pfam" id="PF18102"/>
    </source>
</evidence>
<comment type="catalytic activity">
    <reaction evidence="1">
        <text>S-ubiquitinyl-[E2 ubiquitin-conjugating enzyme]-L-cysteine + [acceptor protein]-L-lysine = [E2 ubiquitin-conjugating enzyme]-L-cysteine + N(6)-ubiquitinyl-[acceptor protein]-L-lysine.</text>
        <dbReference type="EC" id="2.3.2.27"/>
    </reaction>
</comment>
<gene>
    <name evidence="7" type="ORF">PPERSA_02620</name>
</gene>
<dbReference type="Pfam" id="PF18102">
    <property type="entry name" value="DTC"/>
    <property type="match status" value="1"/>
</dbReference>
<dbReference type="Proteomes" id="UP000054937">
    <property type="component" value="Unassembled WGS sequence"/>
</dbReference>
<dbReference type="EMBL" id="LDAU01000044">
    <property type="protein sequence ID" value="KRX09748.1"/>
    <property type="molecule type" value="Genomic_DNA"/>
</dbReference>
<evidence type="ECO:0000256" key="5">
    <source>
        <dbReference type="ARBA" id="ARBA00022723"/>
    </source>
</evidence>
<evidence type="ECO:0000313" key="8">
    <source>
        <dbReference type="Proteomes" id="UP000054937"/>
    </source>
</evidence>
<feature type="domain" description="Deltex C-terminal" evidence="6">
    <location>
        <begin position="290"/>
        <end position="418"/>
    </location>
</feature>
<comment type="caution">
    <text evidence="7">The sequence shown here is derived from an EMBL/GenBank/DDBJ whole genome shotgun (WGS) entry which is preliminary data.</text>
</comment>
<evidence type="ECO:0000256" key="3">
    <source>
        <dbReference type="ARBA" id="ARBA00012483"/>
    </source>
</evidence>
<dbReference type="GO" id="GO:0061630">
    <property type="term" value="F:ubiquitin protein ligase activity"/>
    <property type="evidence" value="ECO:0007669"/>
    <property type="project" value="UniProtKB-EC"/>
</dbReference>
<dbReference type="SUPFAM" id="SSF57850">
    <property type="entry name" value="RING/U-box"/>
    <property type="match status" value="1"/>
</dbReference>
<sequence length="419" mass="48546">MEVEDNQQKTPFFTYTLPLVLAQEKMNYSDDFIEKNFDKIPYNKRKNPEDIINFLEESKKPKNYLQVPNKMDIEESKVDAEIKIVSEEDEWDYSDISSSYNDSDFIVITSLKSSQNPDFTFYYQNNKIEIKFRQKEEIIFDLKKPYVKENPLLLQTIQKLSQLEEPFGLKNSLKIPEIEKVTPSQQLTLLEYFLHHHNKLFQQAEIGGPPPEQEKCPICYCELYDFSEISSFSKIQDQLLQNTPTFDCLKLKNCSEHFLHTECFLNYLKHCPNPQHIQCPTCQKDYGIKTGNMPPGKMSSKKIPTSLPGFENCQTIQITYNFPSGQHIHINNNVPYQGTARTAYLPDNEEGNKVLALLRTAFERRLTFVVGQSVTTGLTNQVVWAGIHHKTSLSGGTFGYPDPTYLQRVQEELKDRGVF</sequence>
<dbReference type="InterPro" id="IPR039396">
    <property type="entry name" value="Deltex_C"/>
</dbReference>
<dbReference type="UniPathway" id="UPA00143"/>
<dbReference type="InParanoid" id="A0A0V0R5H6"/>
<keyword evidence="5" id="KW-0479">Metal-binding</keyword>
<dbReference type="EC" id="2.3.2.27" evidence="3"/>
<dbReference type="OrthoDB" id="527344at2759"/>
<reference evidence="7 8" key="1">
    <citation type="journal article" date="2015" name="Sci. Rep.">
        <title>Genome of the facultative scuticociliatosis pathogen Pseudocohnilembus persalinus provides insight into its virulence through horizontal gene transfer.</title>
        <authorList>
            <person name="Xiong J."/>
            <person name="Wang G."/>
            <person name="Cheng J."/>
            <person name="Tian M."/>
            <person name="Pan X."/>
            <person name="Warren A."/>
            <person name="Jiang C."/>
            <person name="Yuan D."/>
            <person name="Miao W."/>
        </authorList>
    </citation>
    <scope>NUCLEOTIDE SEQUENCE [LARGE SCALE GENOMIC DNA]</scope>
    <source>
        <strain evidence="7">36N120E</strain>
    </source>
</reference>
<dbReference type="AlphaFoldDB" id="A0A0V0R5H6"/>
<evidence type="ECO:0000256" key="2">
    <source>
        <dbReference type="ARBA" id="ARBA00004906"/>
    </source>
</evidence>
<organism evidence="7 8">
    <name type="scientific">Pseudocohnilembus persalinus</name>
    <name type="common">Ciliate</name>
    <dbReference type="NCBI Taxonomy" id="266149"/>
    <lineage>
        <taxon>Eukaryota</taxon>
        <taxon>Sar</taxon>
        <taxon>Alveolata</taxon>
        <taxon>Ciliophora</taxon>
        <taxon>Intramacronucleata</taxon>
        <taxon>Oligohymenophorea</taxon>
        <taxon>Scuticociliatia</taxon>
        <taxon>Philasterida</taxon>
        <taxon>Pseudocohnilembidae</taxon>
        <taxon>Pseudocohnilembus</taxon>
    </lineage>
</organism>
<dbReference type="InterPro" id="IPR013083">
    <property type="entry name" value="Znf_RING/FYVE/PHD"/>
</dbReference>
<comment type="pathway">
    <text evidence="2">Protein modification; protein ubiquitination.</text>
</comment>
<evidence type="ECO:0000256" key="4">
    <source>
        <dbReference type="ARBA" id="ARBA00022679"/>
    </source>
</evidence>
<evidence type="ECO:0000256" key="1">
    <source>
        <dbReference type="ARBA" id="ARBA00000900"/>
    </source>
</evidence>
<dbReference type="PANTHER" id="PTHR12622">
    <property type="entry name" value="DELTEX-RELATED"/>
    <property type="match status" value="1"/>
</dbReference>
<dbReference type="Gene3D" id="3.30.40.10">
    <property type="entry name" value="Zinc/RING finger domain, C3HC4 (zinc finger)"/>
    <property type="match status" value="1"/>
</dbReference>
<dbReference type="CDD" id="cd09633">
    <property type="entry name" value="Deltex_C"/>
    <property type="match status" value="1"/>
</dbReference>
<proteinExistence type="predicted"/>
<keyword evidence="8" id="KW-1185">Reference proteome</keyword>
<name>A0A0V0R5H6_PSEPJ</name>